<feature type="domain" description="Glucodextranase N-terminal" evidence="5">
    <location>
        <begin position="10"/>
        <end position="275"/>
    </location>
</feature>
<evidence type="ECO:0000313" key="6">
    <source>
        <dbReference type="EMBL" id="TWU20886.1"/>
    </source>
</evidence>
<dbReference type="PROSITE" id="PS00820">
    <property type="entry name" value="GLUCOAMYLASE"/>
    <property type="match status" value="1"/>
</dbReference>
<dbReference type="AlphaFoldDB" id="A0A5C6CBV5"/>
<reference evidence="6 7" key="1">
    <citation type="submission" date="2019-02" db="EMBL/GenBank/DDBJ databases">
        <title>Deep-cultivation of Planctomycetes and their phenomic and genomic characterization uncovers novel biology.</title>
        <authorList>
            <person name="Wiegand S."/>
            <person name="Jogler M."/>
            <person name="Boedeker C."/>
            <person name="Pinto D."/>
            <person name="Vollmers J."/>
            <person name="Rivas-Marin E."/>
            <person name="Kohn T."/>
            <person name="Peeters S.H."/>
            <person name="Heuer A."/>
            <person name="Rast P."/>
            <person name="Oberbeckmann S."/>
            <person name="Bunk B."/>
            <person name="Jeske O."/>
            <person name="Meyerdierks A."/>
            <person name="Storesund J.E."/>
            <person name="Kallscheuer N."/>
            <person name="Luecker S."/>
            <person name="Lage O.M."/>
            <person name="Pohl T."/>
            <person name="Merkel B.J."/>
            <person name="Hornburger P."/>
            <person name="Mueller R.-W."/>
            <person name="Bruemmer F."/>
            <person name="Labrenz M."/>
            <person name="Spormann A.M."/>
            <person name="Op Den Camp H."/>
            <person name="Overmann J."/>
            <person name="Amann R."/>
            <person name="Jetten M.S.M."/>
            <person name="Mascher T."/>
            <person name="Medema M.H."/>
            <person name="Devos D.P."/>
            <person name="Kaster A.-K."/>
            <person name="Ovreas L."/>
            <person name="Rohde M."/>
            <person name="Galperin M.Y."/>
            <person name="Jogler C."/>
        </authorList>
    </citation>
    <scope>NUCLEOTIDE SEQUENCE [LARGE SCALE GENOMIC DNA]</scope>
    <source>
        <strain evidence="6 7">Pla144</strain>
    </source>
</reference>
<feature type="domain" description="GH15-like" evidence="4">
    <location>
        <begin position="302"/>
        <end position="352"/>
    </location>
</feature>
<evidence type="ECO:0000259" key="4">
    <source>
        <dbReference type="Pfam" id="PF00723"/>
    </source>
</evidence>
<dbReference type="CDD" id="cd07430">
    <property type="entry name" value="GH15_N"/>
    <property type="match status" value="1"/>
</dbReference>
<dbReference type="Proteomes" id="UP000318437">
    <property type="component" value="Unassembled WGS sequence"/>
</dbReference>
<dbReference type="SUPFAM" id="SSF48208">
    <property type="entry name" value="Six-hairpin glycosidases"/>
    <property type="match status" value="1"/>
</dbReference>
<dbReference type="InterPro" id="IPR008928">
    <property type="entry name" value="6-hairpin_glycosidase_sf"/>
</dbReference>
<evidence type="ECO:0000256" key="1">
    <source>
        <dbReference type="ARBA" id="ARBA00006188"/>
    </source>
</evidence>
<dbReference type="Pfam" id="PF00723">
    <property type="entry name" value="Glyco_hydro_15"/>
    <property type="match status" value="2"/>
</dbReference>
<dbReference type="EMBL" id="SJPS01000012">
    <property type="protein sequence ID" value="TWU20886.1"/>
    <property type="molecule type" value="Genomic_DNA"/>
</dbReference>
<feature type="domain" description="GH15-like" evidence="4">
    <location>
        <begin position="379"/>
        <end position="685"/>
    </location>
</feature>
<dbReference type="PANTHER" id="PTHR31616">
    <property type="entry name" value="TREHALASE"/>
    <property type="match status" value="1"/>
</dbReference>
<dbReference type="OrthoDB" id="3902805at2"/>
<dbReference type="GO" id="GO:0005975">
    <property type="term" value="P:carbohydrate metabolic process"/>
    <property type="evidence" value="ECO:0007669"/>
    <property type="project" value="InterPro"/>
</dbReference>
<keyword evidence="3 6" id="KW-0326">Glycosidase</keyword>
<sequence length="801" mass="90477">MTELLSNRPAFGAPGIQPRWTRSDKDGVGTAYSSSSPVWWTVSAGILSEVYYPTIDQPQIRDLQFMITDGETFCHDERRHTKNSIKRLCGDSLGYQIINEDDEGRYRIEKQIISAPHSACVLVHTRFIPSKGWRGKLRLYALLAPHLDGGGWDNTAQLALVNGERILVASHRQRWLALGCTRAFSAASCGYVGVSDGWQDLMSNKLLDWQFNIAADGNVAMIAEIPLENTQEGTEEFVLGLAFSDHLHGATTSLSQSLAIPFQSQVAKFQEQWERACRTTVKLDEVSQDGGRLYRISHSLLLAHEDKRYPGAMIASLSIPWGEAKGDDDLGGYHLVWTRDMVNSALGLLASGNTETPFRALVYLACSQCPDGGFHQNFWVNGEPYWSGIQLDEVAFPILLAWKLHEAKSLREFDPWPMVRAAAGYLIRKGPATPQERWEENSGYSPSTLASNIAALVCAAKFAEDRGEANLARYLHEYADFLESHIEEWTVTTTGTLVEGIRRHFIRIHPIDLNESSPNEDPNSGKLFLKNRAPGLKAVFPAKEIVDAGFLELVRFGIRLPNDPLIEDSLKVVDATLKVETPIGPCWRRYNRDGYGQRADGGPFVGWGQGRAWPLLTGERAHYELTAGRDVKPLLRALESFANSTGLLPEQIWDTADDLELRMQFGRPTGSAMPLMWAHAEYIKLLRSINDGEVFDRIPAVADRYCKRRERIDFEVWKFNRQIQHMRRDRILRIQAQAAFRLRMSTDGWKTQSDRDSTDTGIGVHYIDIPTREYGDSPLQFTFFWVVARRWEKRDFSIELL</sequence>
<dbReference type="PANTHER" id="PTHR31616:SF0">
    <property type="entry name" value="GLUCAN 1,4-ALPHA-GLUCOSIDASE"/>
    <property type="match status" value="1"/>
</dbReference>
<keyword evidence="7" id="KW-1185">Reference proteome</keyword>
<accession>A0A5C6CBV5</accession>
<gene>
    <name evidence="6" type="primary">cga</name>
    <name evidence="6" type="ORF">Pla144_47860</name>
</gene>
<proteinExistence type="inferred from homology"/>
<name>A0A5C6CBV5_9BACT</name>
<dbReference type="InterPro" id="IPR046966">
    <property type="entry name" value="Glucoamylase_active_site"/>
</dbReference>
<dbReference type="SUPFAM" id="SSF74650">
    <property type="entry name" value="Galactose mutarotase-like"/>
    <property type="match status" value="1"/>
</dbReference>
<dbReference type="GO" id="GO:0016757">
    <property type="term" value="F:glycosyltransferase activity"/>
    <property type="evidence" value="ECO:0007669"/>
    <property type="project" value="UniProtKB-ARBA"/>
</dbReference>
<dbReference type="InterPro" id="IPR011013">
    <property type="entry name" value="Gal_mutarotase_sf_dom"/>
</dbReference>
<evidence type="ECO:0000256" key="2">
    <source>
        <dbReference type="ARBA" id="ARBA00022801"/>
    </source>
</evidence>
<dbReference type="Gene3D" id="2.70.98.10">
    <property type="match status" value="1"/>
</dbReference>
<comment type="caution">
    <text evidence="6">The sequence shown here is derived from an EMBL/GenBank/DDBJ whole genome shotgun (WGS) entry which is preliminary data.</text>
</comment>
<dbReference type="InterPro" id="IPR014718">
    <property type="entry name" value="GH-type_carb-bd"/>
</dbReference>
<dbReference type="InterPro" id="IPR012341">
    <property type="entry name" value="6hp_glycosidase-like_sf"/>
</dbReference>
<dbReference type="RefSeq" id="WP_146453006.1">
    <property type="nucleotide sequence ID" value="NZ_SJPS01000012.1"/>
</dbReference>
<organism evidence="6 7">
    <name type="scientific">Bythopirellula polymerisocia</name>
    <dbReference type="NCBI Taxonomy" id="2528003"/>
    <lineage>
        <taxon>Bacteria</taxon>
        <taxon>Pseudomonadati</taxon>
        <taxon>Planctomycetota</taxon>
        <taxon>Planctomycetia</taxon>
        <taxon>Pirellulales</taxon>
        <taxon>Lacipirellulaceae</taxon>
        <taxon>Bythopirellula</taxon>
    </lineage>
</organism>
<dbReference type="GO" id="GO:0030246">
    <property type="term" value="F:carbohydrate binding"/>
    <property type="evidence" value="ECO:0007669"/>
    <property type="project" value="InterPro"/>
</dbReference>
<dbReference type="Pfam" id="PF09137">
    <property type="entry name" value="Glucodextran_N"/>
    <property type="match status" value="1"/>
</dbReference>
<protein>
    <submittedName>
        <fullName evidence="6">Glucoamylase</fullName>
        <ecNumber evidence="6">3.2.1.3</ecNumber>
    </submittedName>
</protein>
<keyword evidence="2 6" id="KW-0378">Hydrolase</keyword>
<evidence type="ECO:0000256" key="3">
    <source>
        <dbReference type="ARBA" id="ARBA00023295"/>
    </source>
</evidence>
<evidence type="ECO:0000313" key="7">
    <source>
        <dbReference type="Proteomes" id="UP000318437"/>
    </source>
</evidence>
<dbReference type="Gene3D" id="1.50.10.10">
    <property type="match status" value="1"/>
</dbReference>
<dbReference type="EC" id="3.2.1.3" evidence="6"/>
<evidence type="ECO:0000259" key="5">
    <source>
        <dbReference type="Pfam" id="PF09137"/>
    </source>
</evidence>
<dbReference type="InterPro" id="IPR011613">
    <property type="entry name" value="GH15-like"/>
</dbReference>
<dbReference type="GO" id="GO:0004339">
    <property type="term" value="F:glucan 1,4-alpha-glucosidase activity"/>
    <property type="evidence" value="ECO:0007669"/>
    <property type="project" value="UniProtKB-EC"/>
</dbReference>
<comment type="similarity">
    <text evidence="1">Belongs to the glycosyl hydrolase 15 family.</text>
</comment>
<dbReference type="InterPro" id="IPR015220">
    <property type="entry name" value="Glucodextranase_N"/>
</dbReference>